<evidence type="ECO:0000313" key="4">
    <source>
        <dbReference type="Proteomes" id="UP001054821"/>
    </source>
</evidence>
<proteinExistence type="predicted"/>
<evidence type="ECO:0000256" key="2">
    <source>
        <dbReference type="SAM" id="Phobius"/>
    </source>
</evidence>
<keyword evidence="4" id="KW-1185">Reference proteome</keyword>
<dbReference type="Proteomes" id="UP001054821">
    <property type="component" value="Chromosome 6"/>
</dbReference>
<sequence>MASDMSQTSSMESNQSPKSVKYCHYGSLIKSRTSWMDMNPGRRFEACDNNQVNNFRFLGLCTKLVFCSDFVVMKNLIIMKQKNRVGEHYFRWLDKETCTRGKNVVLGLLRRIRMMETEMRETEERKNVVVNTLQSLEARNLEIEGIIEENKKELDYAVRDNRRLRLLLEDNMMRHRQRECRMSMGACVLFMAIVMMMIMVSNMSGKCMGKRLQFGLGLGLGLELGLGFEFGLGLGLEVEMMIFLSLSFSLYLYHPWLLPPISKVSVSVINIEHEFGLGKLELGLGLGEHEFGLGELELRLGEHEFGLRELEPGLGELELRLALGELELGLLQLASGIIKKLD</sequence>
<keyword evidence="1" id="KW-0175">Coiled coil</keyword>
<feature type="transmembrane region" description="Helical" evidence="2">
    <location>
        <begin position="182"/>
        <end position="200"/>
    </location>
</feature>
<dbReference type="PANTHER" id="PTHR33248">
    <property type="entry name" value="ZINC ION-BINDING PROTEIN"/>
    <property type="match status" value="1"/>
</dbReference>
<reference evidence="3 4" key="1">
    <citation type="journal article" date="2022" name="G3 (Bethesda)">
        <title>Whole-genome sequence and methylome profiling of the almond [Prunus dulcis (Mill.) D.A. Webb] cultivar 'Nonpareil'.</title>
        <authorList>
            <person name="D'Amico-Willman K.M."/>
            <person name="Ouma W.Z."/>
            <person name="Meulia T."/>
            <person name="Sideli G.M."/>
            <person name="Gradziel T.M."/>
            <person name="Fresnedo-Ramirez J."/>
        </authorList>
    </citation>
    <scope>NUCLEOTIDE SEQUENCE [LARGE SCALE GENOMIC DNA]</scope>
    <source>
        <strain evidence="3">Clone GOH B32 T37-40</strain>
    </source>
</reference>
<evidence type="ECO:0000256" key="1">
    <source>
        <dbReference type="SAM" id="Coils"/>
    </source>
</evidence>
<keyword evidence="2" id="KW-1133">Transmembrane helix</keyword>
<name>A0AAD4YV96_PRUDU</name>
<organism evidence="3 4">
    <name type="scientific">Prunus dulcis</name>
    <name type="common">Almond</name>
    <name type="synonym">Amygdalus dulcis</name>
    <dbReference type="NCBI Taxonomy" id="3755"/>
    <lineage>
        <taxon>Eukaryota</taxon>
        <taxon>Viridiplantae</taxon>
        <taxon>Streptophyta</taxon>
        <taxon>Embryophyta</taxon>
        <taxon>Tracheophyta</taxon>
        <taxon>Spermatophyta</taxon>
        <taxon>Magnoliopsida</taxon>
        <taxon>eudicotyledons</taxon>
        <taxon>Gunneridae</taxon>
        <taxon>Pentapetalae</taxon>
        <taxon>rosids</taxon>
        <taxon>fabids</taxon>
        <taxon>Rosales</taxon>
        <taxon>Rosaceae</taxon>
        <taxon>Amygdaloideae</taxon>
        <taxon>Amygdaleae</taxon>
        <taxon>Prunus</taxon>
    </lineage>
</organism>
<keyword evidence="2" id="KW-0472">Membrane</keyword>
<dbReference type="EMBL" id="JAJFAZ020000006">
    <property type="protein sequence ID" value="KAI5322671.1"/>
    <property type="molecule type" value="Genomic_DNA"/>
</dbReference>
<feature type="coiled-coil region" evidence="1">
    <location>
        <begin position="105"/>
        <end position="153"/>
    </location>
</feature>
<evidence type="ECO:0000313" key="3">
    <source>
        <dbReference type="EMBL" id="KAI5322671.1"/>
    </source>
</evidence>
<comment type="caution">
    <text evidence="3">The sequence shown here is derived from an EMBL/GenBank/DDBJ whole genome shotgun (WGS) entry which is preliminary data.</text>
</comment>
<dbReference type="AlphaFoldDB" id="A0AAD4YV96"/>
<gene>
    <name evidence="3" type="ORF">L3X38_031743</name>
</gene>
<protein>
    <submittedName>
        <fullName evidence="3">Uncharacterized protein</fullName>
    </submittedName>
</protein>
<accession>A0AAD4YV96</accession>
<feature type="transmembrane region" description="Helical" evidence="2">
    <location>
        <begin position="212"/>
        <end position="234"/>
    </location>
</feature>
<keyword evidence="2" id="KW-0812">Transmembrane</keyword>